<sequence length="293" mass="31734">MRYVVRVCSALLMLFVLAGCGQAAPVQAPTQLAADKSPNFAGLEHRFHARLGVYAVDTGTGETIAQRADERWAYASTHKVFSAYAVLRRNTVEGLQRRIHYTREDLQPYSPVTEQHVDTGMTLREVVVAAVRDSDNTAGNLLFRELGGPAGLQQELRDLGDTTTHVDRIETELGETAPGDIRDTTTPRAFAADLRKVALGDALPADKREILLSAMRNSPITTKLVQAGVPADWQVEDKSGSADFGTRNDIAVVRPPGRAPIVIAVMSDRADRDASYDDALVAEATRLAVGALN</sequence>
<keyword evidence="4" id="KW-1185">Reference proteome</keyword>
<dbReference type="Pfam" id="PF13354">
    <property type="entry name" value="Beta-lactamase2"/>
    <property type="match status" value="1"/>
</dbReference>
<dbReference type="Proteomes" id="UP000294723">
    <property type="component" value="Unassembled WGS sequence"/>
</dbReference>
<dbReference type="GO" id="GO:0046677">
    <property type="term" value="P:response to antibiotic"/>
    <property type="evidence" value="ECO:0007669"/>
    <property type="project" value="InterPro"/>
</dbReference>
<evidence type="ECO:0000313" key="3">
    <source>
        <dbReference type="EMBL" id="TDD92767.1"/>
    </source>
</evidence>
<evidence type="ECO:0000259" key="2">
    <source>
        <dbReference type="Pfam" id="PF13354"/>
    </source>
</evidence>
<dbReference type="AlphaFoldDB" id="A0A4V2YYD4"/>
<feature type="signal peptide" evidence="1">
    <location>
        <begin position="1"/>
        <end position="23"/>
    </location>
</feature>
<keyword evidence="1" id="KW-0732">Signal</keyword>
<dbReference type="GO" id="GO:0008800">
    <property type="term" value="F:beta-lactamase activity"/>
    <property type="evidence" value="ECO:0007669"/>
    <property type="project" value="InterPro"/>
</dbReference>
<dbReference type="Gene3D" id="3.40.710.10">
    <property type="entry name" value="DD-peptidase/beta-lactamase superfamily"/>
    <property type="match status" value="1"/>
</dbReference>
<dbReference type="EMBL" id="SMLA01000002">
    <property type="protein sequence ID" value="TDD92767.1"/>
    <property type="molecule type" value="Genomic_DNA"/>
</dbReference>
<dbReference type="PANTHER" id="PTHR35333">
    <property type="entry name" value="BETA-LACTAMASE"/>
    <property type="match status" value="1"/>
</dbReference>
<dbReference type="PANTHER" id="PTHR35333:SF3">
    <property type="entry name" value="BETA-LACTAMASE-TYPE TRANSPEPTIDASE FOLD CONTAINING PROTEIN"/>
    <property type="match status" value="1"/>
</dbReference>
<feature type="chain" id="PRO_5020428254" evidence="1">
    <location>
        <begin position="24"/>
        <end position="293"/>
    </location>
</feature>
<dbReference type="PRINTS" id="PR00118">
    <property type="entry name" value="BLACTAMASEA"/>
</dbReference>
<evidence type="ECO:0000256" key="1">
    <source>
        <dbReference type="SAM" id="SignalP"/>
    </source>
</evidence>
<gene>
    <name evidence="3" type="primary">bla</name>
    <name evidence="3" type="ORF">E1202_01960</name>
</gene>
<dbReference type="InterPro" id="IPR045155">
    <property type="entry name" value="Beta-lactam_cat"/>
</dbReference>
<organism evidence="3 4">
    <name type="scientific">Saccharopolyspora karakumensis</name>
    <dbReference type="NCBI Taxonomy" id="2530386"/>
    <lineage>
        <taxon>Bacteria</taxon>
        <taxon>Bacillati</taxon>
        <taxon>Actinomycetota</taxon>
        <taxon>Actinomycetes</taxon>
        <taxon>Pseudonocardiales</taxon>
        <taxon>Pseudonocardiaceae</taxon>
        <taxon>Saccharopolyspora</taxon>
    </lineage>
</organism>
<proteinExistence type="predicted"/>
<dbReference type="InterPro" id="IPR012338">
    <property type="entry name" value="Beta-lactam/transpept-like"/>
</dbReference>
<accession>A0A4V2YYD4</accession>
<dbReference type="PROSITE" id="PS51257">
    <property type="entry name" value="PROKAR_LIPOPROTEIN"/>
    <property type="match status" value="1"/>
</dbReference>
<reference evidence="3 4" key="1">
    <citation type="submission" date="2019-03" db="EMBL/GenBank/DDBJ databases">
        <title>Draft genome sequences of novel Actinobacteria.</title>
        <authorList>
            <person name="Sahin N."/>
            <person name="Ay H."/>
            <person name="Saygin H."/>
        </authorList>
    </citation>
    <scope>NUCLEOTIDE SEQUENCE [LARGE SCALE GENOMIC DNA]</scope>
    <source>
        <strain evidence="3 4">5K548</strain>
    </source>
</reference>
<protein>
    <submittedName>
        <fullName evidence="3">Class A beta-lactamase</fullName>
    </submittedName>
</protein>
<dbReference type="GO" id="GO:0030655">
    <property type="term" value="P:beta-lactam antibiotic catabolic process"/>
    <property type="evidence" value="ECO:0007669"/>
    <property type="project" value="InterPro"/>
</dbReference>
<dbReference type="NCBIfam" id="NF033103">
    <property type="entry name" value="bla_class_A"/>
    <property type="match status" value="1"/>
</dbReference>
<evidence type="ECO:0000313" key="4">
    <source>
        <dbReference type="Proteomes" id="UP000294723"/>
    </source>
</evidence>
<dbReference type="SUPFAM" id="SSF56601">
    <property type="entry name" value="beta-lactamase/transpeptidase-like"/>
    <property type="match status" value="1"/>
</dbReference>
<dbReference type="RefSeq" id="WP_132680522.1">
    <property type="nucleotide sequence ID" value="NZ_SMLA01000002.1"/>
</dbReference>
<feature type="domain" description="Beta-lactamase class A catalytic" evidence="2">
    <location>
        <begin position="52"/>
        <end position="266"/>
    </location>
</feature>
<dbReference type="InterPro" id="IPR000871">
    <property type="entry name" value="Beta-lactam_class-A"/>
</dbReference>
<name>A0A4V2YYD4_9PSEU</name>
<comment type="caution">
    <text evidence="3">The sequence shown here is derived from an EMBL/GenBank/DDBJ whole genome shotgun (WGS) entry which is preliminary data.</text>
</comment>